<feature type="region of interest" description="Disordered" evidence="1">
    <location>
        <begin position="29"/>
        <end position="103"/>
    </location>
</feature>
<evidence type="ECO:0000256" key="1">
    <source>
        <dbReference type="SAM" id="MobiDB-lite"/>
    </source>
</evidence>
<organism evidence="2 3">
    <name type="scientific">Puccinia striiformis f. sp. tritici PST-78</name>
    <dbReference type="NCBI Taxonomy" id="1165861"/>
    <lineage>
        <taxon>Eukaryota</taxon>
        <taxon>Fungi</taxon>
        <taxon>Dikarya</taxon>
        <taxon>Basidiomycota</taxon>
        <taxon>Pucciniomycotina</taxon>
        <taxon>Pucciniomycetes</taxon>
        <taxon>Pucciniales</taxon>
        <taxon>Pucciniaceae</taxon>
        <taxon>Puccinia</taxon>
    </lineage>
</organism>
<accession>A0A0L0UKZ8</accession>
<dbReference type="EMBL" id="AJIL01005451">
    <property type="protein sequence ID" value="KNE87424.1"/>
    <property type="molecule type" value="Genomic_DNA"/>
</dbReference>
<feature type="compositionally biased region" description="Basic and acidic residues" evidence="1">
    <location>
        <begin position="48"/>
        <end position="60"/>
    </location>
</feature>
<evidence type="ECO:0000313" key="3">
    <source>
        <dbReference type="Proteomes" id="UP000054564"/>
    </source>
</evidence>
<sequence length="103" mass="11081">MPHDEVAYLVNYLATCKLSAEWQFGKEPYCRANPPPTSPLLRPASGSDAERRFIPDRTEHDLEDPDLGAAAMDDNTEFGGGQAGGEAGGSGHGVSFDDWPDDD</sequence>
<gene>
    <name evidence="2" type="ORF">PSTG_19191</name>
</gene>
<protein>
    <submittedName>
        <fullName evidence="2">Uncharacterized protein</fullName>
    </submittedName>
</protein>
<feature type="compositionally biased region" description="Gly residues" evidence="1">
    <location>
        <begin position="78"/>
        <end position="92"/>
    </location>
</feature>
<comment type="caution">
    <text evidence="2">The sequence shown here is derived from an EMBL/GenBank/DDBJ whole genome shotgun (WGS) entry which is preliminary data.</text>
</comment>
<evidence type="ECO:0000313" key="2">
    <source>
        <dbReference type="EMBL" id="KNE87424.1"/>
    </source>
</evidence>
<proteinExistence type="predicted"/>
<dbReference type="Proteomes" id="UP000054564">
    <property type="component" value="Unassembled WGS sequence"/>
</dbReference>
<name>A0A0L0UKZ8_9BASI</name>
<reference evidence="3" key="1">
    <citation type="submission" date="2014-03" db="EMBL/GenBank/DDBJ databases">
        <title>The Genome Sequence of Puccinia striiformis f. sp. tritici PST-78.</title>
        <authorList>
            <consortium name="The Broad Institute Genome Sequencing Platform"/>
            <person name="Cuomo C."/>
            <person name="Hulbert S."/>
            <person name="Chen X."/>
            <person name="Walker B."/>
            <person name="Young S.K."/>
            <person name="Zeng Q."/>
            <person name="Gargeya S."/>
            <person name="Fitzgerald M."/>
            <person name="Haas B."/>
            <person name="Abouelleil A."/>
            <person name="Alvarado L."/>
            <person name="Arachchi H.M."/>
            <person name="Berlin A.M."/>
            <person name="Chapman S.B."/>
            <person name="Goldberg J."/>
            <person name="Griggs A."/>
            <person name="Gujja S."/>
            <person name="Hansen M."/>
            <person name="Howarth C."/>
            <person name="Imamovic A."/>
            <person name="Larimer J."/>
            <person name="McCowan C."/>
            <person name="Montmayeur A."/>
            <person name="Murphy C."/>
            <person name="Neiman D."/>
            <person name="Pearson M."/>
            <person name="Priest M."/>
            <person name="Roberts A."/>
            <person name="Saif S."/>
            <person name="Shea T."/>
            <person name="Sisk P."/>
            <person name="Sykes S."/>
            <person name="Wortman J."/>
            <person name="Nusbaum C."/>
            <person name="Birren B."/>
        </authorList>
    </citation>
    <scope>NUCLEOTIDE SEQUENCE [LARGE SCALE GENOMIC DNA]</scope>
    <source>
        <strain evidence="3">race PST-78</strain>
    </source>
</reference>
<keyword evidence="3" id="KW-1185">Reference proteome</keyword>
<dbReference type="AlphaFoldDB" id="A0A0L0UKZ8"/>